<feature type="domain" description="C2H2-type" evidence="8">
    <location>
        <begin position="111"/>
        <end position="134"/>
    </location>
</feature>
<feature type="domain" description="C2H2-type" evidence="8">
    <location>
        <begin position="193"/>
        <end position="220"/>
    </location>
</feature>
<dbReference type="PANTHER" id="PTHR24394:SF44">
    <property type="entry name" value="ZINC FINGER PROTEIN 271-LIKE"/>
    <property type="match status" value="1"/>
</dbReference>
<evidence type="ECO:0000313" key="10">
    <source>
        <dbReference type="Proteomes" id="UP000694620"/>
    </source>
</evidence>
<feature type="domain" description="C2H2-type" evidence="8">
    <location>
        <begin position="226"/>
        <end position="253"/>
    </location>
</feature>
<feature type="domain" description="C2H2-type" evidence="8">
    <location>
        <begin position="138"/>
        <end position="165"/>
    </location>
</feature>
<keyword evidence="5" id="KW-0862">Zinc</keyword>
<dbReference type="PROSITE" id="PS50157">
    <property type="entry name" value="ZINC_FINGER_C2H2_2"/>
    <property type="match status" value="5"/>
</dbReference>
<reference evidence="9" key="1">
    <citation type="submission" date="2021-06" db="EMBL/GenBank/DDBJ databases">
        <authorList>
            <consortium name="Wellcome Sanger Institute Data Sharing"/>
        </authorList>
    </citation>
    <scope>NUCLEOTIDE SEQUENCE [LARGE SCALE GENOMIC DNA]</scope>
</reference>
<evidence type="ECO:0000256" key="2">
    <source>
        <dbReference type="ARBA" id="ARBA00022723"/>
    </source>
</evidence>
<accession>A0A8C4SC42</accession>
<dbReference type="PROSITE" id="PS00028">
    <property type="entry name" value="ZINC_FINGER_C2H2_1"/>
    <property type="match status" value="5"/>
</dbReference>
<name>A0A8C4SC42_ERPCA</name>
<dbReference type="GeneTree" id="ENSGT00940000162287"/>
<dbReference type="Pfam" id="PF00096">
    <property type="entry name" value="zf-C2H2"/>
    <property type="match status" value="2"/>
</dbReference>
<dbReference type="Proteomes" id="UP000694620">
    <property type="component" value="Chromosome 3"/>
</dbReference>
<evidence type="ECO:0000259" key="8">
    <source>
        <dbReference type="PROSITE" id="PS50157"/>
    </source>
</evidence>
<keyword evidence="10" id="KW-1185">Reference proteome</keyword>
<reference evidence="9" key="2">
    <citation type="submission" date="2025-08" db="UniProtKB">
        <authorList>
            <consortium name="Ensembl"/>
        </authorList>
    </citation>
    <scope>IDENTIFICATION</scope>
</reference>
<dbReference type="GO" id="GO:0008270">
    <property type="term" value="F:zinc ion binding"/>
    <property type="evidence" value="ECO:0007669"/>
    <property type="project" value="UniProtKB-KW"/>
</dbReference>
<dbReference type="GO" id="GO:0005634">
    <property type="term" value="C:nucleus"/>
    <property type="evidence" value="ECO:0007669"/>
    <property type="project" value="UniProtKB-SubCell"/>
</dbReference>
<evidence type="ECO:0000256" key="3">
    <source>
        <dbReference type="ARBA" id="ARBA00022737"/>
    </source>
</evidence>
<dbReference type="Gene3D" id="3.30.160.60">
    <property type="entry name" value="Classic Zinc Finger"/>
    <property type="match status" value="4"/>
</dbReference>
<dbReference type="Pfam" id="PF13912">
    <property type="entry name" value="zf-C2H2_6"/>
    <property type="match status" value="1"/>
</dbReference>
<dbReference type="SMART" id="SM00355">
    <property type="entry name" value="ZnF_C2H2"/>
    <property type="match status" value="5"/>
</dbReference>
<evidence type="ECO:0000256" key="4">
    <source>
        <dbReference type="ARBA" id="ARBA00022771"/>
    </source>
</evidence>
<evidence type="ECO:0000256" key="7">
    <source>
        <dbReference type="PROSITE-ProRule" id="PRU00042"/>
    </source>
</evidence>
<sequence length="290" mass="33770">ISRVFLEKSTITIYFQERPQASPRVYNPAQRRSISRLFSGPLDHGHYEVLMPLIYTRDNLLVTSFDAVGMCTQGGHPLACHTNVTSPAHSPLSEKHLKTHSPEHTHSTQDFQCTFCSKSFRVQRYLNKHLRTHSTLTFICTFCNEDFTGEMDLHNHMQIHSTQTFVCKLCDKHFHARRYLTNHVKTHSLMNSFQCQHCSETFTRQKSLKAHLNTHSTEQTHSKQIFQCTICSKTFRVQRYLNMHLKTHSTERVMQCEHCRQCFETTHSNSLQCQHSTKSVWSKTLTTTLP</sequence>
<dbReference type="PANTHER" id="PTHR24394">
    <property type="entry name" value="ZINC FINGER PROTEIN"/>
    <property type="match status" value="1"/>
</dbReference>
<evidence type="ECO:0000256" key="6">
    <source>
        <dbReference type="ARBA" id="ARBA00023242"/>
    </source>
</evidence>
<organism evidence="9 10">
    <name type="scientific">Erpetoichthys calabaricus</name>
    <name type="common">Rope fish</name>
    <name type="synonym">Calamoichthys calabaricus</name>
    <dbReference type="NCBI Taxonomy" id="27687"/>
    <lineage>
        <taxon>Eukaryota</taxon>
        <taxon>Metazoa</taxon>
        <taxon>Chordata</taxon>
        <taxon>Craniata</taxon>
        <taxon>Vertebrata</taxon>
        <taxon>Euteleostomi</taxon>
        <taxon>Actinopterygii</taxon>
        <taxon>Polypteriformes</taxon>
        <taxon>Polypteridae</taxon>
        <taxon>Erpetoichthys</taxon>
    </lineage>
</organism>
<dbReference type="InterPro" id="IPR013087">
    <property type="entry name" value="Znf_C2H2_type"/>
</dbReference>
<dbReference type="GO" id="GO:0000981">
    <property type="term" value="F:DNA-binding transcription factor activity, RNA polymerase II-specific"/>
    <property type="evidence" value="ECO:0007669"/>
    <property type="project" value="TreeGrafter"/>
</dbReference>
<evidence type="ECO:0000256" key="1">
    <source>
        <dbReference type="ARBA" id="ARBA00004123"/>
    </source>
</evidence>
<keyword evidence="2" id="KW-0479">Metal-binding</keyword>
<protein>
    <recommendedName>
        <fullName evidence="8">C2H2-type domain-containing protein</fullName>
    </recommendedName>
</protein>
<keyword evidence="4 7" id="KW-0863">Zinc-finger</keyword>
<feature type="domain" description="C2H2-type" evidence="8">
    <location>
        <begin position="165"/>
        <end position="192"/>
    </location>
</feature>
<reference evidence="9" key="3">
    <citation type="submission" date="2025-09" db="UniProtKB">
        <authorList>
            <consortium name="Ensembl"/>
        </authorList>
    </citation>
    <scope>IDENTIFICATION</scope>
</reference>
<keyword evidence="3" id="KW-0677">Repeat</keyword>
<dbReference type="AlphaFoldDB" id="A0A8C4SC42"/>
<dbReference type="Ensembl" id="ENSECRT00000014824.1">
    <property type="protein sequence ID" value="ENSECRP00000014568.1"/>
    <property type="gene ID" value="ENSECRG00000009725.1"/>
</dbReference>
<evidence type="ECO:0000256" key="5">
    <source>
        <dbReference type="ARBA" id="ARBA00022833"/>
    </source>
</evidence>
<dbReference type="InterPro" id="IPR036236">
    <property type="entry name" value="Znf_C2H2_sf"/>
</dbReference>
<proteinExistence type="predicted"/>
<evidence type="ECO:0000313" key="9">
    <source>
        <dbReference type="Ensembl" id="ENSECRP00000014568.1"/>
    </source>
</evidence>
<comment type="subcellular location">
    <subcellularLocation>
        <location evidence="1">Nucleus</location>
    </subcellularLocation>
</comment>
<keyword evidence="6" id="KW-0539">Nucleus</keyword>
<dbReference type="SUPFAM" id="SSF57667">
    <property type="entry name" value="beta-beta-alpha zinc fingers"/>
    <property type="match status" value="3"/>
</dbReference>